<dbReference type="GO" id="GO:0010212">
    <property type="term" value="P:response to ionizing radiation"/>
    <property type="evidence" value="ECO:0007669"/>
    <property type="project" value="UniProtKB-UniRule"/>
</dbReference>
<keyword evidence="17" id="KW-1185">Reference proteome</keyword>
<dbReference type="GO" id="GO:0007095">
    <property type="term" value="P:mitotic G2 DNA damage checkpoint signaling"/>
    <property type="evidence" value="ECO:0007669"/>
    <property type="project" value="UniProtKB-UniRule"/>
</dbReference>
<dbReference type="GO" id="GO:0005737">
    <property type="term" value="C:cytoplasm"/>
    <property type="evidence" value="ECO:0007669"/>
    <property type="project" value="UniProtKB-SubCell"/>
</dbReference>
<comment type="function">
    <text evidence="15">May play a role in homeostasis or cellular differentiation in cells of neural, epithelial and germline origins. May also act as a death receptor-associated anti-apoptotic protein, which inhibits the mitochondrial apoptotic pathway.</text>
</comment>
<evidence type="ECO:0000313" key="17">
    <source>
        <dbReference type="Proteomes" id="UP001566132"/>
    </source>
</evidence>
<evidence type="ECO:0000256" key="5">
    <source>
        <dbReference type="ARBA" id="ARBA00022703"/>
    </source>
</evidence>
<evidence type="ECO:0000313" key="16">
    <source>
        <dbReference type="EMBL" id="KAL1494289.1"/>
    </source>
</evidence>
<accession>A0ABD1EHX6</accession>
<keyword evidence="6" id="KW-0677">Repeat</keyword>
<keyword evidence="12 15" id="KW-0539">Nucleus</keyword>
<evidence type="ECO:0000256" key="1">
    <source>
        <dbReference type="ARBA" id="ARBA00004123"/>
    </source>
</evidence>
<dbReference type="EMBL" id="JBDJPC010000007">
    <property type="protein sequence ID" value="KAL1494289.1"/>
    <property type="molecule type" value="Genomic_DNA"/>
</dbReference>
<keyword evidence="13 15" id="KW-0131">Cell cycle</keyword>
<reference evidence="16 17" key="1">
    <citation type="submission" date="2024-05" db="EMBL/GenBank/DDBJ databases">
        <title>Genetic variation in Jamaican populations of the coffee berry borer (Hypothenemus hampei).</title>
        <authorList>
            <person name="Errbii M."/>
            <person name="Myrie A."/>
        </authorList>
    </citation>
    <scope>NUCLEOTIDE SEQUENCE [LARGE SCALE GENOMIC DNA]</scope>
    <source>
        <strain evidence="16">JA-Hopewell-2020-01-JO</strain>
        <tissue evidence="16">Whole body</tissue>
    </source>
</reference>
<dbReference type="Pfam" id="PF06113">
    <property type="entry name" value="BRE"/>
    <property type="match status" value="1"/>
</dbReference>
<keyword evidence="4 15" id="KW-0132">Cell division</keyword>
<evidence type="ECO:0000256" key="14">
    <source>
        <dbReference type="ARBA" id="ARBA00025766"/>
    </source>
</evidence>
<evidence type="ECO:0000256" key="11">
    <source>
        <dbReference type="ARBA" id="ARBA00023204"/>
    </source>
</evidence>
<dbReference type="PANTHER" id="PTHR15189:SF7">
    <property type="entry name" value="BRISC AND BRCA1-A COMPLEX MEMBER 2"/>
    <property type="match status" value="1"/>
</dbReference>
<dbReference type="GO" id="GO:0070531">
    <property type="term" value="C:BRCA1-A complex"/>
    <property type="evidence" value="ECO:0007669"/>
    <property type="project" value="UniProtKB-UniRule"/>
</dbReference>
<comment type="similarity">
    <text evidence="14 15">Belongs to the BABAM2 family.</text>
</comment>
<comment type="subcellular location">
    <subcellularLocation>
        <location evidence="15">Cytoplasm</location>
    </subcellularLocation>
    <subcellularLocation>
        <location evidence="1 15">Nucleus</location>
    </subcellularLocation>
    <text evidence="15">Localizes at sites of DNA damage at double-strand breaks (DSBs).</text>
</comment>
<protein>
    <recommendedName>
        <fullName evidence="2 15">BRISC and BRCA1-A complex member 2</fullName>
    </recommendedName>
</protein>
<keyword evidence="10 15" id="KW-0156">Chromatin regulator</keyword>
<evidence type="ECO:0000256" key="12">
    <source>
        <dbReference type="ARBA" id="ARBA00023242"/>
    </source>
</evidence>
<evidence type="ECO:0000256" key="15">
    <source>
        <dbReference type="RuleBase" id="RU368019"/>
    </source>
</evidence>
<comment type="caution">
    <text evidence="16">The sequence shown here is derived from an EMBL/GenBank/DDBJ whole genome shotgun (WGS) entry which is preliminary data.</text>
</comment>
<evidence type="ECO:0000256" key="7">
    <source>
        <dbReference type="ARBA" id="ARBA00022763"/>
    </source>
</evidence>
<dbReference type="GO" id="GO:0070552">
    <property type="term" value="C:BRISC complex"/>
    <property type="evidence" value="ECO:0007669"/>
    <property type="project" value="UniProtKB-UniRule"/>
</dbReference>
<keyword evidence="7 15" id="KW-0227">DNA damage</keyword>
<organism evidence="16 17">
    <name type="scientific">Hypothenemus hampei</name>
    <name type="common">Coffee berry borer</name>
    <dbReference type="NCBI Taxonomy" id="57062"/>
    <lineage>
        <taxon>Eukaryota</taxon>
        <taxon>Metazoa</taxon>
        <taxon>Ecdysozoa</taxon>
        <taxon>Arthropoda</taxon>
        <taxon>Hexapoda</taxon>
        <taxon>Insecta</taxon>
        <taxon>Pterygota</taxon>
        <taxon>Neoptera</taxon>
        <taxon>Endopterygota</taxon>
        <taxon>Coleoptera</taxon>
        <taxon>Polyphaga</taxon>
        <taxon>Cucujiformia</taxon>
        <taxon>Curculionidae</taxon>
        <taxon>Scolytinae</taxon>
        <taxon>Hypothenemus</taxon>
    </lineage>
</organism>
<dbReference type="GO" id="GO:0051301">
    <property type="term" value="P:cell division"/>
    <property type="evidence" value="ECO:0007669"/>
    <property type="project" value="UniProtKB-UniRule"/>
</dbReference>
<evidence type="ECO:0000256" key="6">
    <source>
        <dbReference type="ARBA" id="ARBA00022737"/>
    </source>
</evidence>
<evidence type="ECO:0000256" key="2">
    <source>
        <dbReference type="ARBA" id="ARBA00019438"/>
    </source>
</evidence>
<dbReference type="AlphaFoldDB" id="A0ABD1EHX6"/>
<gene>
    <name evidence="16" type="ORF">ABEB36_009912</name>
</gene>
<dbReference type="GO" id="GO:0006302">
    <property type="term" value="P:double-strand break repair"/>
    <property type="evidence" value="ECO:0007669"/>
    <property type="project" value="UniProtKB-UniRule"/>
</dbReference>
<evidence type="ECO:0000256" key="4">
    <source>
        <dbReference type="ARBA" id="ARBA00022618"/>
    </source>
</evidence>
<keyword evidence="11 15" id="KW-0234">DNA repair</keyword>
<dbReference type="InterPro" id="IPR010358">
    <property type="entry name" value="BRE"/>
</dbReference>
<evidence type="ECO:0000256" key="10">
    <source>
        <dbReference type="ARBA" id="ARBA00022853"/>
    </source>
</evidence>
<sequence>MKRCFPPSTSAPEIVTKKLKQSNMSLILNNSDYYNHLKINLDTLLNGAEIGLSRFQPENIQTKRHKHIEMIAGFTNYHFMINIPFAGKFLNWEVIFDPENYSELPDFDFNDNSFLCEPDINYISENVPSWDSWDLTNPQCLQNILNEFLSLYKKTQVDKLMKQNKYANLKAQYEEILKTMNLPPNNLEVCLENKTEFDYNQSTDGSNIRNLSKPVRFFILLPIDLSKLPCQDEGSASENYVNLTIEIKDLDSTQVKGILNVCPRLENLFGKELKLPKCPKDASLAQYAKLVQTTIENHIKLIVEQQQARSLFVSAIVDSFSHSIVEYDAKRFFKIVFIYEDVEDYECLVTIELGNNFPRERPKVKLQSLYCQSGRTCYKLIVYIYNPESDLEENINTLRDTLLAEVKTFQEHTHN</sequence>
<evidence type="ECO:0000256" key="8">
    <source>
        <dbReference type="ARBA" id="ARBA00022776"/>
    </source>
</evidence>
<dbReference type="GO" id="GO:0006915">
    <property type="term" value="P:apoptotic process"/>
    <property type="evidence" value="ECO:0007669"/>
    <property type="project" value="UniProtKB-UniRule"/>
</dbReference>
<dbReference type="GO" id="GO:0045739">
    <property type="term" value="P:positive regulation of DNA repair"/>
    <property type="evidence" value="ECO:0007669"/>
    <property type="project" value="UniProtKB-UniRule"/>
</dbReference>
<keyword evidence="3 15" id="KW-0963">Cytoplasm</keyword>
<keyword evidence="9 15" id="KW-0833">Ubl conjugation pathway</keyword>
<dbReference type="GO" id="GO:0006325">
    <property type="term" value="P:chromatin organization"/>
    <property type="evidence" value="ECO:0007669"/>
    <property type="project" value="UniProtKB-UniRule"/>
</dbReference>
<evidence type="ECO:0000256" key="3">
    <source>
        <dbReference type="ARBA" id="ARBA00022490"/>
    </source>
</evidence>
<evidence type="ECO:0000256" key="13">
    <source>
        <dbReference type="ARBA" id="ARBA00023306"/>
    </source>
</evidence>
<name>A0ABD1EHX6_HYPHA</name>
<comment type="subunit">
    <text evidence="15">Component of the ARISC complex. Component of the BRCA1-A complex. Component of the BRISC complex. Binds polyubiquitin.</text>
</comment>
<dbReference type="GO" id="GO:0031593">
    <property type="term" value="F:polyubiquitin modification-dependent protein binding"/>
    <property type="evidence" value="ECO:0007669"/>
    <property type="project" value="UniProtKB-UniRule"/>
</dbReference>
<keyword evidence="8 15" id="KW-0498">Mitosis</keyword>
<evidence type="ECO:0000256" key="9">
    <source>
        <dbReference type="ARBA" id="ARBA00022786"/>
    </source>
</evidence>
<dbReference type="Proteomes" id="UP001566132">
    <property type="component" value="Unassembled WGS sequence"/>
</dbReference>
<proteinExistence type="inferred from homology"/>
<keyword evidence="5 15" id="KW-0053">Apoptosis</keyword>
<dbReference type="PANTHER" id="PTHR15189">
    <property type="entry name" value="BRISC AND BRCA1-A COMPLEX MEMBER 2"/>
    <property type="match status" value="1"/>
</dbReference>
<comment type="domain">
    <text evidence="15">Contains 2 ubiquitin-conjugating enzyme family-like (UEV-like) regions. These regions lack the critical Cys residues required for ubiquitination but retain the ability to bind ubiquitin.</text>
</comment>